<keyword evidence="3" id="KW-1185">Reference proteome</keyword>
<dbReference type="PANTHER" id="PTHR11977:SF137">
    <property type="entry name" value="VILLIN-LIKE PROTEIN QUAIL"/>
    <property type="match status" value="1"/>
</dbReference>
<accession>A0ABY7G0U7</accession>
<dbReference type="InterPro" id="IPR036180">
    <property type="entry name" value="Gelsolin-like_dom_sf"/>
</dbReference>
<dbReference type="SMART" id="SM00262">
    <property type="entry name" value="GEL"/>
    <property type="match status" value="3"/>
</dbReference>
<evidence type="ECO:0000313" key="2">
    <source>
        <dbReference type="EMBL" id="WAR26937.1"/>
    </source>
</evidence>
<dbReference type="SUPFAM" id="SSF82754">
    <property type="entry name" value="C-terminal, gelsolin-like domain of Sec23/24"/>
    <property type="match status" value="1"/>
</dbReference>
<protein>
    <submittedName>
        <fullName evidence="2">GELS2-like protein</fullName>
    </submittedName>
</protein>
<dbReference type="SUPFAM" id="SSF55753">
    <property type="entry name" value="Actin depolymerizing proteins"/>
    <property type="match status" value="2"/>
</dbReference>
<dbReference type="CDD" id="cd11292">
    <property type="entry name" value="gelsolin_S3_like"/>
    <property type="match status" value="1"/>
</dbReference>
<gene>
    <name evidence="2" type="ORF">MAR_012641</name>
</gene>
<feature type="domain" description="Gelsolin-like" evidence="1">
    <location>
        <begin position="26"/>
        <end position="74"/>
    </location>
</feature>
<dbReference type="EMBL" id="CP111025">
    <property type="protein sequence ID" value="WAR26937.1"/>
    <property type="molecule type" value="Genomic_DNA"/>
</dbReference>
<reference evidence="2" key="1">
    <citation type="submission" date="2022-11" db="EMBL/GenBank/DDBJ databases">
        <title>Centuries of genome instability and evolution in soft-shell clam transmissible cancer (bioRxiv).</title>
        <authorList>
            <person name="Hart S.F.M."/>
            <person name="Yonemitsu M.A."/>
            <person name="Giersch R.M."/>
            <person name="Beal B.F."/>
            <person name="Arriagada G."/>
            <person name="Davis B.W."/>
            <person name="Ostrander E.A."/>
            <person name="Goff S.P."/>
            <person name="Metzger M.J."/>
        </authorList>
    </citation>
    <scope>NUCLEOTIDE SEQUENCE</scope>
    <source>
        <strain evidence="2">MELC-2E11</strain>
        <tissue evidence="2">Siphon/mantle</tissue>
    </source>
</reference>
<evidence type="ECO:0000313" key="3">
    <source>
        <dbReference type="Proteomes" id="UP001164746"/>
    </source>
</evidence>
<dbReference type="PRINTS" id="PR00597">
    <property type="entry name" value="GELSOLIN"/>
</dbReference>
<evidence type="ECO:0000259" key="1">
    <source>
        <dbReference type="Pfam" id="PF00626"/>
    </source>
</evidence>
<name>A0ABY7G0U7_MYAAR</name>
<dbReference type="InterPro" id="IPR007123">
    <property type="entry name" value="Gelsolin-like_dom"/>
</dbReference>
<feature type="domain" description="Gelsolin-like" evidence="1">
    <location>
        <begin position="223"/>
        <end position="296"/>
    </location>
</feature>
<dbReference type="PANTHER" id="PTHR11977">
    <property type="entry name" value="VILLIN"/>
    <property type="match status" value="1"/>
</dbReference>
<organism evidence="2 3">
    <name type="scientific">Mya arenaria</name>
    <name type="common">Soft-shell clam</name>
    <dbReference type="NCBI Taxonomy" id="6604"/>
    <lineage>
        <taxon>Eukaryota</taxon>
        <taxon>Metazoa</taxon>
        <taxon>Spiralia</taxon>
        <taxon>Lophotrochozoa</taxon>
        <taxon>Mollusca</taxon>
        <taxon>Bivalvia</taxon>
        <taxon>Autobranchia</taxon>
        <taxon>Heteroconchia</taxon>
        <taxon>Euheterodonta</taxon>
        <taxon>Imparidentia</taxon>
        <taxon>Neoheterodontei</taxon>
        <taxon>Myida</taxon>
        <taxon>Myoidea</taxon>
        <taxon>Myidae</taxon>
        <taxon>Mya</taxon>
    </lineage>
</organism>
<proteinExistence type="predicted"/>
<dbReference type="Proteomes" id="UP001164746">
    <property type="component" value="Chromosome 14"/>
</dbReference>
<dbReference type="Gene3D" id="3.40.20.10">
    <property type="entry name" value="Severin"/>
    <property type="match status" value="3"/>
</dbReference>
<sequence length="303" mass="33538">MTTATPCCMTSTSGSGSSVRRYVAAFHDVHFWVGKYSTQDEYGTAAYKTVELDTFHDDKPVQHREVQGHESDLFKSYFGTVSYLKGGADTGFRRVEPEQYTARLLQFKKEGRRVVMSEKARNRSVLTGDDVFVLDQGLTIYQWNGASANGIEKFEAAKAVAQIKSERGRDIEVIVLEEADISPNHKFYGFLDEDGDDDEDDLEAEGPPALFKVSDADGSLDMEEVKTGDISADDLSSDDVFIVDTKKEVFVWVGKGASIDERRNGITYAHNYLSKTDYPFLPITVVGEGQQSSAFREAVPGAA</sequence>
<feature type="domain" description="Gelsolin-like" evidence="1">
    <location>
        <begin position="123"/>
        <end position="179"/>
    </location>
</feature>
<dbReference type="InterPro" id="IPR007122">
    <property type="entry name" value="Villin/Gelsolin"/>
</dbReference>
<dbReference type="InterPro" id="IPR029006">
    <property type="entry name" value="ADF-H/Gelsolin-like_dom_sf"/>
</dbReference>
<dbReference type="Pfam" id="PF00626">
    <property type="entry name" value="Gelsolin"/>
    <property type="match status" value="3"/>
</dbReference>